<keyword evidence="7" id="KW-1185">Reference proteome</keyword>
<sequence>MSKDLLNSRIPLSFSTIAGGHQERETKKKAEFTADDFPALSLSSTRSSSFDEHGIKKQMQYAVKAGSTHSSKSTSQVTSPNNSKSNLNQKTLASPKEEKDDAIIDSLVNSTSNISLQSDSISPSGTVKQKDNKNDKYSINTLLEQKREENILNTGSDILSFGFDLTDKKIYPKFSSPFSNKPKLFPKNQLPTCFSLPQMPPPIITRIGAFSDETLFYIFYTMPKESIQEAAAQELYNRNWRYHKQHGIWLAKELGSEDVVKGLGCERGLYLYFDPINWEKKKREFIIYYEQLEERGPVGISLYNRDDEEGEEDEVDEESEIEKTNLSNIALMNMLRQGNVDNINASVLNSMNMANRQILADQAALNQFSFAGNNQLSSLSPLSNSSSQQSNNNLFSVFGAAMNNPSIINQLQQQQNYLNQNGNNPQNINLNNINPLLGLNNGINTSGNLQFLNQNNNTTQSPLNLLNLANNKSQIQNNITQSTTSGNINNNNNNNNLNKNLMNVNLPMGNLNSMNNINLNTLKTISGMNMNGMGMHMNNMNLNGVNMTMNNNSIGK</sequence>
<dbReference type="EMBL" id="MCFH01000013">
    <property type="protein sequence ID" value="ORX53326.1"/>
    <property type="molecule type" value="Genomic_DNA"/>
</dbReference>
<evidence type="ECO:0000256" key="4">
    <source>
        <dbReference type="SAM" id="MobiDB-lite"/>
    </source>
</evidence>
<feature type="region of interest" description="Disordered" evidence="4">
    <location>
        <begin position="63"/>
        <end position="98"/>
    </location>
</feature>
<comment type="caution">
    <text evidence="6">The sequence shown here is derived from an EMBL/GenBank/DDBJ whole genome shotgun (WGS) entry which is preliminary data.</text>
</comment>
<dbReference type="GO" id="GO:0000289">
    <property type="term" value="P:nuclear-transcribed mRNA poly(A) tail shortening"/>
    <property type="evidence" value="ECO:0007669"/>
    <property type="project" value="UniProtKB-ARBA"/>
</dbReference>
<organism evidence="6 7">
    <name type="scientific">Piromyces finnis</name>
    <dbReference type="NCBI Taxonomy" id="1754191"/>
    <lineage>
        <taxon>Eukaryota</taxon>
        <taxon>Fungi</taxon>
        <taxon>Fungi incertae sedis</taxon>
        <taxon>Chytridiomycota</taxon>
        <taxon>Chytridiomycota incertae sedis</taxon>
        <taxon>Neocallimastigomycetes</taxon>
        <taxon>Neocallimastigales</taxon>
        <taxon>Neocallimastigaceae</taxon>
        <taxon>Piromyces</taxon>
    </lineage>
</organism>
<protein>
    <recommendedName>
        <fullName evidence="5">NOT2/NOT3/NOT5 C-terminal domain-containing protein</fullName>
    </recommendedName>
</protein>
<name>A0A1Y1VEC9_9FUNG</name>
<dbReference type="Gene3D" id="2.30.30.1020">
    <property type="entry name" value="CCR4-NOT complex subunit 2/3/5, C-terminal domain"/>
    <property type="match status" value="1"/>
</dbReference>
<dbReference type="OrthoDB" id="25391at2759"/>
<accession>A0A1Y1VEC9</accession>
<evidence type="ECO:0000259" key="5">
    <source>
        <dbReference type="Pfam" id="PF04153"/>
    </source>
</evidence>
<dbReference type="GO" id="GO:0006355">
    <property type="term" value="P:regulation of DNA-templated transcription"/>
    <property type="evidence" value="ECO:0007669"/>
    <property type="project" value="InterPro"/>
</dbReference>
<feature type="domain" description="NOT2/NOT3/NOT5 C-terminal" evidence="5">
    <location>
        <begin position="173"/>
        <end position="292"/>
    </location>
</feature>
<dbReference type="PANTHER" id="PTHR23326">
    <property type="entry name" value="CCR4 NOT-RELATED"/>
    <property type="match status" value="1"/>
</dbReference>
<feature type="compositionally biased region" description="Polar residues" evidence="4">
    <location>
        <begin position="67"/>
        <end position="92"/>
    </location>
</feature>
<reference evidence="6 7" key="2">
    <citation type="submission" date="2016-08" db="EMBL/GenBank/DDBJ databases">
        <title>Pervasive Adenine N6-methylation of Active Genes in Fungi.</title>
        <authorList>
            <consortium name="DOE Joint Genome Institute"/>
            <person name="Mondo S.J."/>
            <person name="Dannebaum R.O."/>
            <person name="Kuo R.C."/>
            <person name="Labutti K."/>
            <person name="Haridas S."/>
            <person name="Kuo A."/>
            <person name="Salamov A."/>
            <person name="Ahrendt S.R."/>
            <person name="Lipzen A."/>
            <person name="Sullivan W."/>
            <person name="Andreopoulos W.B."/>
            <person name="Clum A."/>
            <person name="Lindquist E."/>
            <person name="Daum C."/>
            <person name="Ramamoorthy G.K."/>
            <person name="Gryganskyi A."/>
            <person name="Culley D."/>
            <person name="Magnuson J.K."/>
            <person name="James T.Y."/>
            <person name="O'Malley M.A."/>
            <person name="Stajich J.E."/>
            <person name="Spatafora J.W."/>
            <person name="Visel A."/>
            <person name="Grigoriev I.V."/>
        </authorList>
    </citation>
    <scope>NUCLEOTIDE SEQUENCE [LARGE SCALE GENOMIC DNA]</scope>
    <source>
        <strain evidence="7">finn</strain>
    </source>
</reference>
<dbReference type="InterPro" id="IPR007282">
    <property type="entry name" value="NOT2/3/5_C"/>
</dbReference>
<dbReference type="Proteomes" id="UP000193719">
    <property type="component" value="Unassembled WGS sequence"/>
</dbReference>
<dbReference type="Pfam" id="PF04153">
    <property type="entry name" value="NOT2_3_5_C"/>
    <property type="match status" value="1"/>
</dbReference>
<keyword evidence="3" id="KW-0804">Transcription</keyword>
<dbReference type="InterPro" id="IPR038635">
    <property type="entry name" value="CCR4-NOT_su2/3/5_C_sf"/>
</dbReference>
<gene>
    <name evidence="6" type="ORF">BCR36DRAFT_403557</name>
</gene>
<dbReference type="GO" id="GO:0030015">
    <property type="term" value="C:CCR4-NOT core complex"/>
    <property type="evidence" value="ECO:0007669"/>
    <property type="project" value="InterPro"/>
</dbReference>
<evidence type="ECO:0000256" key="1">
    <source>
        <dbReference type="ARBA" id="ARBA00007682"/>
    </source>
</evidence>
<evidence type="ECO:0000313" key="6">
    <source>
        <dbReference type="EMBL" id="ORX53326.1"/>
    </source>
</evidence>
<evidence type="ECO:0000313" key="7">
    <source>
        <dbReference type="Proteomes" id="UP000193719"/>
    </source>
</evidence>
<evidence type="ECO:0000256" key="2">
    <source>
        <dbReference type="ARBA" id="ARBA00023015"/>
    </source>
</evidence>
<dbReference type="STRING" id="1754191.A0A1Y1VEC9"/>
<evidence type="ECO:0000256" key="3">
    <source>
        <dbReference type="ARBA" id="ARBA00023163"/>
    </source>
</evidence>
<proteinExistence type="inferred from homology"/>
<comment type="similarity">
    <text evidence="1">Belongs to the CNOT2/3/5 family.</text>
</comment>
<dbReference type="InterPro" id="IPR040168">
    <property type="entry name" value="Not2/3/5"/>
</dbReference>
<reference evidence="6 7" key="1">
    <citation type="submission" date="2016-08" db="EMBL/GenBank/DDBJ databases">
        <title>Genomes of anaerobic fungi encode conserved fungal cellulosomes for biomass hydrolysis.</title>
        <authorList>
            <consortium name="DOE Joint Genome Institute"/>
            <person name="Haitjema C.H."/>
            <person name="Gilmore S.P."/>
            <person name="Henske J.K."/>
            <person name="Solomon K.V."/>
            <person name="De Groot R."/>
            <person name="Kuo A."/>
            <person name="Mondo S.J."/>
            <person name="Salamov A.A."/>
            <person name="Labutti K."/>
            <person name="Zhao Z."/>
            <person name="Chiniquy J."/>
            <person name="Barry K."/>
            <person name="Brewer H.M."/>
            <person name="Purvine S.O."/>
            <person name="Wright A.T."/>
            <person name="Boxma B."/>
            <person name="Van Alen T."/>
            <person name="Hackstein J.H."/>
            <person name="Baker S.E."/>
            <person name="Grigoriev I.V."/>
            <person name="O'Malley M.A."/>
        </authorList>
    </citation>
    <scope>NUCLEOTIDE SEQUENCE [LARGE SCALE GENOMIC DNA]</scope>
    <source>
        <strain evidence="7">finn</strain>
    </source>
</reference>
<dbReference type="AlphaFoldDB" id="A0A1Y1VEC9"/>
<keyword evidence="2" id="KW-0805">Transcription regulation</keyword>